<evidence type="ECO:0000259" key="1">
    <source>
        <dbReference type="Pfam" id="PF01966"/>
    </source>
</evidence>
<comment type="caution">
    <text evidence="2">The sequence shown here is derived from an EMBL/GenBank/DDBJ whole genome shotgun (WGS) entry which is preliminary data.</text>
</comment>
<dbReference type="EMBL" id="JALLPJ020000104">
    <property type="protein sequence ID" value="KAL3802290.1"/>
    <property type="molecule type" value="Genomic_DNA"/>
</dbReference>
<keyword evidence="3" id="KW-1185">Reference proteome</keyword>
<protein>
    <recommendedName>
        <fullName evidence="1">HD domain-containing protein</fullName>
    </recommendedName>
</protein>
<dbReference type="InterPro" id="IPR006674">
    <property type="entry name" value="HD_domain"/>
</dbReference>
<sequence>MPARGNLFYLYITISIAIFVQRNPLLFGRSVIDDNTDHTIYTTNSVLDYHLNIFRQDIGNDFEPYRNHCLRVLTFAKHHCGDYCKEREVNLMAMALVYHDVALWSDKQMNYLEPSAKQMQAHANDGDEYWTEEEMVTAHEIVMQHHKLTEWKGDRGDGRLVNSVRKGDWADATFGLIRYGLPASLLEDVYRRIPESGFHMVLAGMGGRLSPHSIRGQLAVLNIFKL</sequence>
<gene>
    <name evidence="2" type="ORF">ACHAWO_002138</name>
</gene>
<dbReference type="Pfam" id="PF01966">
    <property type="entry name" value="HD"/>
    <property type="match status" value="1"/>
</dbReference>
<organism evidence="2 3">
    <name type="scientific">Cyclotella atomus</name>
    <dbReference type="NCBI Taxonomy" id="382360"/>
    <lineage>
        <taxon>Eukaryota</taxon>
        <taxon>Sar</taxon>
        <taxon>Stramenopiles</taxon>
        <taxon>Ochrophyta</taxon>
        <taxon>Bacillariophyta</taxon>
        <taxon>Coscinodiscophyceae</taxon>
        <taxon>Thalassiosirophycidae</taxon>
        <taxon>Stephanodiscales</taxon>
        <taxon>Stephanodiscaceae</taxon>
        <taxon>Cyclotella</taxon>
    </lineage>
</organism>
<name>A0ABD3QW79_9STRA</name>
<dbReference type="SUPFAM" id="SSF109604">
    <property type="entry name" value="HD-domain/PDEase-like"/>
    <property type="match status" value="1"/>
</dbReference>
<dbReference type="AlphaFoldDB" id="A0ABD3QW79"/>
<evidence type="ECO:0000313" key="3">
    <source>
        <dbReference type="Proteomes" id="UP001530400"/>
    </source>
</evidence>
<dbReference type="Proteomes" id="UP001530400">
    <property type="component" value="Unassembled WGS sequence"/>
</dbReference>
<reference evidence="2 3" key="1">
    <citation type="submission" date="2024-10" db="EMBL/GenBank/DDBJ databases">
        <title>Updated reference genomes for cyclostephanoid diatoms.</title>
        <authorList>
            <person name="Roberts W.R."/>
            <person name="Alverson A.J."/>
        </authorList>
    </citation>
    <scope>NUCLEOTIDE SEQUENCE [LARGE SCALE GENOMIC DNA]</scope>
    <source>
        <strain evidence="2 3">AJA010-31</strain>
    </source>
</reference>
<feature type="domain" description="HD" evidence="1">
    <location>
        <begin position="67"/>
        <end position="152"/>
    </location>
</feature>
<evidence type="ECO:0000313" key="2">
    <source>
        <dbReference type="EMBL" id="KAL3802290.1"/>
    </source>
</evidence>
<accession>A0ABD3QW79</accession>
<proteinExistence type="predicted"/>